<evidence type="ECO:0000256" key="5">
    <source>
        <dbReference type="ARBA" id="ARBA00023136"/>
    </source>
</evidence>
<dbReference type="CDD" id="cd17319">
    <property type="entry name" value="MFS_ExuT_GudP_like"/>
    <property type="match status" value="1"/>
</dbReference>
<proteinExistence type="predicted"/>
<evidence type="ECO:0000256" key="6">
    <source>
        <dbReference type="SAM" id="Phobius"/>
    </source>
</evidence>
<keyword evidence="5 6" id="KW-0472">Membrane</keyword>
<dbReference type="AlphaFoldDB" id="A0A7H0LIV5"/>
<feature type="transmembrane region" description="Helical" evidence="6">
    <location>
        <begin position="250"/>
        <end position="271"/>
    </location>
</feature>
<evidence type="ECO:0000259" key="7">
    <source>
        <dbReference type="PROSITE" id="PS50850"/>
    </source>
</evidence>
<sequence>MQPAIAADHETLERSVPRKVFWRIIPFCFALYVISYIDRANIGYAALQMNAELALSSQAFGFAAGVFFIGYFLFEVPSNMALLRFGPRKWIARILLSWGVVSILTAFVQTAMQLYVLRFLLGVAEAGFFPGIILYLTLWFRTKEQATVIALFTAAIPVSYILGGPLSTLIMEHIRWFGFSGWRWMLFLEGLPAILGGVATYWLLTDRPDQARWLNPAERDWLAAEMASEHAPAAGRRTLGTLAAITHPKVLYLALVYFAYQCGSLGVGYWLPQIVRGLSSEASTFEIGLISTFPYVVATIGMVLWSRHSDQKGERFLHTALPLLAASLALGAIGLATNTVFAVGLVTVALTGLYAFKAPFWALPGLFLSRGTAAIAIAAINSIGNLGGFAGPYLIGVIKDATGSAMAGLIFLAILTFIAFVMIWFEWLGSDSRMQGE</sequence>
<keyword evidence="4 6" id="KW-1133">Transmembrane helix</keyword>
<dbReference type="EMBL" id="CP061038">
    <property type="protein sequence ID" value="QNQ09608.1"/>
    <property type="molecule type" value="Genomic_DNA"/>
</dbReference>
<dbReference type="RefSeq" id="WP_187761919.1">
    <property type="nucleotide sequence ID" value="NZ_CP061038.1"/>
</dbReference>
<reference evidence="8 9" key="1">
    <citation type="submission" date="2020-09" db="EMBL/GenBank/DDBJ databases">
        <title>Sphingomonas sp., a new species isolated from pork steak.</title>
        <authorList>
            <person name="Heidler von Heilborn D."/>
        </authorList>
    </citation>
    <scope>NUCLEOTIDE SEQUENCE [LARGE SCALE GENOMIC DNA]</scope>
    <source>
        <strain evidence="9">S8-3T</strain>
    </source>
</reference>
<feature type="domain" description="Major facilitator superfamily (MFS) profile" evidence="7">
    <location>
        <begin position="24"/>
        <end position="431"/>
    </location>
</feature>
<evidence type="ECO:0000256" key="1">
    <source>
        <dbReference type="ARBA" id="ARBA00004141"/>
    </source>
</evidence>
<dbReference type="PANTHER" id="PTHR43791:SF36">
    <property type="entry name" value="TRANSPORTER, PUTATIVE (AFU_ORTHOLOGUE AFUA_6G08340)-RELATED"/>
    <property type="match status" value="1"/>
</dbReference>
<feature type="transmembrane region" description="Helical" evidence="6">
    <location>
        <begin position="316"/>
        <end position="335"/>
    </location>
</feature>
<protein>
    <submittedName>
        <fullName evidence="8">MFS transporter</fullName>
    </submittedName>
</protein>
<name>A0A7H0LIV5_9SPHN</name>
<feature type="transmembrane region" description="Helical" evidence="6">
    <location>
        <begin position="283"/>
        <end position="304"/>
    </location>
</feature>
<dbReference type="SUPFAM" id="SSF103473">
    <property type="entry name" value="MFS general substrate transporter"/>
    <property type="match status" value="1"/>
</dbReference>
<dbReference type="Pfam" id="PF07690">
    <property type="entry name" value="MFS_1"/>
    <property type="match status" value="1"/>
</dbReference>
<feature type="transmembrane region" description="Helical" evidence="6">
    <location>
        <begin position="148"/>
        <end position="170"/>
    </location>
</feature>
<comment type="subcellular location">
    <subcellularLocation>
        <location evidence="1">Membrane</location>
        <topology evidence="1">Multi-pass membrane protein</topology>
    </subcellularLocation>
</comment>
<dbReference type="Gene3D" id="1.20.1250.20">
    <property type="entry name" value="MFS general substrate transporter like domains"/>
    <property type="match status" value="2"/>
</dbReference>
<keyword evidence="3 6" id="KW-0812">Transmembrane</keyword>
<organism evidence="8 9">
    <name type="scientific">Sphingomonas alpina</name>
    <dbReference type="NCBI Taxonomy" id="653931"/>
    <lineage>
        <taxon>Bacteria</taxon>
        <taxon>Pseudomonadati</taxon>
        <taxon>Pseudomonadota</taxon>
        <taxon>Alphaproteobacteria</taxon>
        <taxon>Sphingomonadales</taxon>
        <taxon>Sphingomonadaceae</taxon>
        <taxon>Sphingomonas</taxon>
    </lineage>
</organism>
<dbReference type="KEGG" id="spap:H3Z74_23785"/>
<feature type="transmembrane region" description="Helical" evidence="6">
    <location>
        <begin position="20"/>
        <end position="37"/>
    </location>
</feature>
<keyword evidence="2" id="KW-0813">Transport</keyword>
<dbReference type="GO" id="GO:0016020">
    <property type="term" value="C:membrane"/>
    <property type="evidence" value="ECO:0007669"/>
    <property type="project" value="UniProtKB-SubCell"/>
</dbReference>
<dbReference type="Proteomes" id="UP000516148">
    <property type="component" value="Chromosome"/>
</dbReference>
<accession>A0A7H0LIV5</accession>
<dbReference type="InterPro" id="IPR036259">
    <property type="entry name" value="MFS_trans_sf"/>
</dbReference>
<feature type="transmembrane region" description="Helical" evidence="6">
    <location>
        <begin position="90"/>
        <end position="109"/>
    </location>
</feature>
<feature type="transmembrane region" description="Helical" evidence="6">
    <location>
        <begin position="57"/>
        <end position="78"/>
    </location>
</feature>
<dbReference type="GO" id="GO:0022857">
    <property type="term" value="F:transmembrane transporter activity"/>
    <property type="evidence" value="ECO:0007669"/>
    <property type="project" value="InterPro"/>
</dbReference>
<dbReference type="PANTHER" id="PTHR43791">
    <property type="entry name" value="PERMEASE-RELATED"/>
    <property type="match status" value="1"/>
</dbReference>
<feature type="transmembrane region" description="Helical" evidence="6">
    <location>
        <begin position="401"/>
        <end position="425"/>
    </location>
</feature>
<feature type="transmembrane region" description="Helical" evidence="6">
    <location>
        <begin position="375"/>
        <end position="395"/>
    </location>
</feature>
<evidence type="ECO:0000313" key="8">
    <source>
        <dbReference type="EMBL" id="QNQ09608.1"/>
    </source>
</evidence>
<evidence type="ECO:0000256" key="2">
    <source>
        <dbReference type="ARBA" id="ARBA00022448"/>
    </source>
</evidence>
<feature type="transmembrane region" description="Helical" evidence="6">
    <location>
        <begin position="341"/>
        <end position="363"/>
    </location>
</feature>
<feature type="transmembrane region" description="Helical" evidence="6">
    <location>
        <begin position="182"/>
        <end position="204"/>
    </location>
</feature>
<dbReference type="PROSITE" id="PS50850">
    <property type="entry name" value="MFS"/>
    <property type="match status" value="1"/>
</dbReference>
<dbReference type="InterPro" id="IPR020846">
    <property type="entry name" value="MFS_dom"/>
</dbReference>
<feature type="transmembrane region" description="Helical" evidence="6">
    <location>
        <begin position="115"/>
        <end position="136"/>
    </location>
</feature>
<keyword evidence="9" id="KW-1185">Reference proteome</keyword>
<evidence type="ECO:0000256" key="3">
    <source>
        <dbReference type="ARBA" id="ARBA00022692"/>
    </source>
</evidence>
<gene>
    <name evidence="8" type="ORF">H3Z74_23785</name>
</gene>
<dbReference type="InterPro" id="IPR011701">
    <property type="entry name" value="MFS"/>
</dbReference>
<evidence type="ECO:0000256" key="4">
    <source>
        <dbReference type="ARBA" id="ARBA00022989"/>
    </source>
</evidence>
<evidence type="ECO:0000313" key="9">
    <source>
        <dbReference type="Proteomes" id="UP000516148"/>
    </source>
</evidence>
<dbReference type="FunFam" id="1.20.1250.20:FF:000018">
    <property type="entry name" value="MFS transporter permease"/>
    <property type="match status" value="1"/>
</dbReference>